<keyword evidence="1" id="KW-0812">Transmembrane</keyword>
<evidence type="ECO:0000313" key="3">
    <source>
        <dbReference type="Proteomes" id="UP000179266"/>
    </source>
</evidence>
<dbReference type="SUPFAM" id="SSF55486">
    <property type="entry name" value="Metalloproteases ('zincins'), catalytic domain"/>
    <property type="match status" value="1"/>
</dbReference>
<keyword evidence="1" id="KW-1133">Transmembrane helix</keyword>
<evidence type="ECO:0008006" key="4">
    <source>
        <dbReference type="Google" id="ProtNLM"/>
    </source>
</evidence>
<gene>
    <name evidence="2" type="ORF">A2161_14555</name>
</gene>
<dbReference type="Gene3D" id="3.40.390.10">
    <property type="entry name" value="Collagenase (Catalytic Domain)"/>
    <property type="match status" value="1"/>
</dbReference>
<sequence>MLVHVYFHEKDIRSTEIWMSKGCHQVPLQTQKPDLMFQMMTADDTIIYEQTVSVPRYKMPPLPFQDELPVPATLLTDGDFVVTLPVFDKMDHLIIHSLETNVETIEMIRPGELKLRKTSGTAVTIIDNGDPAYNLDIVFLGDDYGPTEWGKFRDDVNACIDEFLRFSPYTDDFYLFNIYRIDNTVDLDCMVTCAGISGAICCNSASIYTAAVKVPYDEIIVIVNSSTYAGTSTVTIGGGGPESYAMVYGNMAAYATLVMIHEFGHSFGGLMDEYDYRIASGTPWGPNCDYAGCDSWKDLSGVGCYPVCSYGNLFKSNPRTCIMESLRREYCPVCAKQLTKLLDVYANMQPTPDLGYKSIGILLILLCSAFLLFYRKM</sequence>
<proteinExistence type="predicted"/>
<dbReference type="Proteomes" id="UP000179266">
    <property type="component" value="Unassembled WGS sequence"/>
</dbReference>
<reference evidence="2 3" key="1">
    <citation type="journal article" date="2016" name="Nat. Commun.">
        <title>Thousands of microbial genomes shed light on interconnected biogeochemical processes in an aquifer system.</title>
        <authorList>
            <person name="Anantharaman K."/>
            <person name="Brown C.T."/>
            <person name="Hug L.A."/>
            <person name="Sharon I."/>
            <person name="Castelle C.J."/>
            <person name="Probst A.J."/>
            <person name="Thomas B.C."/>
            <person name="Singh A."/>
            <person name="Wilkins M.J."/>
            <person name="Karaoz U."/>
            <person name="Brodie E.L."/>
            <person name="Williams K.H."/>
            <person name="Hubbard S.S."/>
            <person name="Banfield J.F."/>
        </authorList>
    </citation>
    <scope>NUCLEOTIDE SEQUENCE [LARGE SCALE GENOMIC DNA]</scope>
</reference>
<dbReference type="InterPro" id="IPR019026">
    <property type="entry name" value="Peptidase_M64_IgA"/>
</dbReference>
<name>A0A1F7RRA6_9BACT</name>
<keyword evidence="1" id="KW-0472">Membrane</keyword>
<dbReference type="Pfam" id="PF09471">
    <property type="entry name" value="Peptidase_M64"/>
    <property type="match status" value="1"/>
</dbReference>
<dbReference type="EMBL" id="MGDD01000242">
    <property type="protein sequence ID" value="OGL44063.1"/>
    <property type="molecule type" value="Genomic_DNA"/>
</dbReference>
<comment type="caution">
    <text evidence="2">The sequence shown here is derived from an EMBL/GenBank/DDBJ whole genome shotgun (WGS) entry which is preliminary data.</text>
</comment>
<accession>A0A1F7RRA6</accession>
<evidence type="ECO:0000256" key="1">
    <source>
        <dbReference type="SAM" id="Phobius"/>
    </source>
</evidence>
<dbReference type="AlphaFoldDB" id="A0A1F7RRA6"/>
<dbReference type="InterPro" id="IPR024079">
    <property type="entry name" value="MetalloPept_cat_dom_sf"/>
</dbReference>
<organism evidence="2 3">
    <name type="scientific">Candidatus Schekmanbacteria bacterium RBG_13_48_7</name>
    <dbReference type="NCBI Taxonomy" id="1817878"/>
    <lineage>
        <taxon>Bacteria</taxon>
        <taxon>Candidatus Schekmaniibacteriota</taxon>
    </lineage>
</organism>
<feature type="transmembrane region" description="Helical" evidence="1">
    <location>
        <begin position="354"/>
        <end position="374"/>
    </location>
</feature>
<protein>
    <recommendedName>
        <fullName evidence="4">Peptidase M64 N-terminal domain-containing protein</fullName>
    </recommendedName>
</protein>
<dbReference type="GO" id="GO:0008237">
    <property type="term" value="F:metallopeptidase activity"/>
    <property type="evidence" value="ECO:0007669"/>
    <property type="project" value="InterPro"/>
</dbReference>
<evidence type="ECO:0000313" key="2">
    <source>
        <dbReference type="EMBL" id="OGL44063.1"/>
    </source>
</evidence>